<feature type="compositionally biased region" description="Basic and acidic residues" evidence="1">
    <location>
        <begin position="411"/>
        <end position="428"/>
    </location>
</feature>
<evidence type="ECO:0000256" key="2">
    <source>
        <dbReference type="SAM" id="Phobius"/>
    </source>
</evidence>
<organism evidence="3 4">
    <name type="scientific">Sphaceloma murrayae</name>
    <dbReference type="NCBI Taxonomy" id="2082308"/>
    <lineage>
        <taxon>Eukaryota</taxon>
        <taxon>Fungi</taxon>
        <taxon>Dikarya</taxon>
        <taxon>Ascomycota</taxon>
        <taxon>Pezizomycotina</taxon>
        <taxon>Dothideomycetes</taxon>
        <taxon>Dothideomycetidae</taxon>
        <taxon>Myriangiales</taxon>
        <taxon>Elsinoaceae</taxon>
        <taxon>Sphaceloma</taxon>
    </lineage>
</organism>
<dbReference type="Gene3D" id="1.20.58.340">
    <property type="entry name" value="Magnesium transport protein CorA, transmembrane region"/>
    <property type="match status" value="1"/>
</dbReference>
<dbReference type="OrthoDB" id="2830640at2759"/>
<reference evidence="3 4" key="1">
    <citation type="submission" date="2017-06" db="EMBL/GenBank/DDBJ databases">
        <title>Draft genome sequence of a variant of Elsinoe murrayae.</title>
        <authorList>
            <person name="Cheng Q."/>
        </authorList>
    </citation>
    <scope>NUCLEOTIDE SEQUENCE [LARGE SCALE GENOMIC DNA]</scope>
    <source>
        <strain evidence="3 4">CQ-2017a</strain>
    </source>
</reference>
<proteinExistence type="predicted"/>
<sequence length="428" mass="47831">MSRVQQGLQCSLDELFDPWKDTETVRVARTSSKPDGGQRTRLQGDLGLPTAFWSMLQQESNGFFAARDHFSPSGTLEAHTTTTRFLVKVPRSPGASNKDVKPYGWVFIGVFTRWQVDCKTIVLIQTQDCHEIRTAIANLSTELAQSQCRSNPYAAHVILLEQITAIYSSSIWAWTGEIRTFERLREANQSEESDVLPIPDYDRVNEAPRHIFHCTEILAAAIDVVENMIEEHQAFQVQYGELFTSSPSRNVARNVTQALKAQRSLLVGNSLQAKALEGRLGHQVSLASATITQHDSKVVMQIQKATAADSASTTTISFLGLIFLPATFVCSLFSTTFFSLQPAVDLTARTDGPNGRGADAVPAYWIMSDRFWVFWAVSLPLTVFTVGVWWLTSGRWRATMDRLRKQRGPRGRRDGSEEKGNPGVTDRW</sequence>
<gene>
    <name evidence="3" type="ORF">CAC42_1620</name>
</gene>
<name>A0A2K1R398_9PEZI</name>
<evidence type="ECO:0000313" key="3">
    <source>
        <dbReference type="EMBL" id="PNS21766.1"/>
    </source>
</evidence>
<dbReference type="InParanoid" id="A0A2K1R398"/>
<evidence type="ECO:0000313" key="4">
    <source>
        <dbReference type="Proteomes" id="UP000243797"/>
    </source>
</evidence>
<accession>A0A2K1R398</accession>
<feature type="region of interest" description="Disordered" evidence="1">
    <location>
        <begin position="402"/>
        <end position="428"/>
    </location>
</feature>
<keyword evidence="4" id="KW-1185">Reference proteome</keyword>
<keyword evidence="2" id="KW-1133">Transmembrane helix</keyword>
<dbReference type="Proteomes" id="UP000243797">
    <property type="component" value="Unassembled WGS sequence"/>
</dbReference>
<evidence type="ECO:0000256" key="1">
    <source>
        <dbReference type="SAM" id="MobiDB-lite"/>
    </source>
</evidence>
<keyword evidence="2" id="KW-0472">Membrane</keyword>
<dbReference type="STRING" id="2082308.A0A2K1R398"/>
<keyword evidence="2" id="KW-0812">Transmembrane</keyword>
<comment type="caution">
    <text evidence="3">The sequence shown here is derived from an EMBL/GenBank/DDBJ whole genome shotgun (WGS) entry which is preliminary data.</text>
</comment>
<dbReference type="EMBL" id="NKHZ01000010">
    <property type="protein sequence ID" value="PNS21766.1"/>
    <property type="molecule type" value="Genomic_DNA"/>
</dbReference>
<protein>
    <submittedName>
        <fullName evidence="3">Uncharacterized protein</fullName>
    </submittedName>
</protein>
<feature type="transmembrane region" description="Helical" evidence="2">
    <location>
        <begin position="318"/>
        <end position="340"/>
    </location>
</feature>
<feature type="transmembrane region" description="Helical" evidence="2">
    <location>
        <begin position="372"/>
        <end position="392"/>
    </location>
</feature>
<dbReference type="AlphaFoldDB" id="A0A2K1R398"/>